<proteinExistence type="predicted"/>
<dbReference type="AlphaFoldDB" id="A0A2C5Z3C9"/>
<accession>A0A2C5Z3C9</accession>
<dbReference type="OrthoDB" id="5237031at2759"/>
<evidence type="ECO:0000313" key="2">
    <source>
        <dbReference type="Proteomes" id="UP000226431"/>
    </source>
</evidence>
<dbReference type="Proteomes" id="UP000226431">
    <property type="component" value="Unassembled WGS sequence"/>
</dbReference>
<sequence>MATMRDVLMMHPTNPVEITGAISSSNKSWTEEYDPITNLRVHTRVVQGGIIANYPTACLPFYADDHRRLSSPSILPNPTSWTLKNEADIECWFFSEICQIVRGAWLEAPLVVFNKQARPPGEVHKQAVDSVYIIKPNGDEHVLMIGEAKRNLIEPEAWQYGNVLELASQTRFSQELRG</sequence>
<protein>
    <submittedName>
        <fullName evidence="1">Uncharacterized protein</fullName>
    </submittedName>
</protein>
<evidence type="ECO:0000313" key="1">
    <source>
        <dbReference type="EMBL" id="PHH76335.1"/>
    </source>
</evidence>
<dbReference type="EMBL" id="NJES01000169">
    <property type="protein sequence ID" value="PHH76335.1"/>
    <property type="molecule type" value="Genomic_DNA"/>
</dbReference>
<reference evidence="1 2" key="1">
    <citation type="submission" date="2017-06" db="EMBL/GenBank/DDBJ databases">
        <title>Ant-infecting Ophiocordyceps genomes reveal a high diversity of potential behavioral manipulation genes and a possible major role for enterotoxins.</title>
        <authorList>
            <person name="De Bekker C."/>
            <person name="Evans H.C."/>
            <person name="Brachmann A."/>
            <person name="Hughes D.P."/>
        </authorList>
    </citation>
    <scope>NUCLEOTIDE SEQUENCE [LARGE SCALE GENOMIC DNA]</scope>
    <source>
        <strain evidence="1 2">Map16</strain>
    </source>
</reference>
<name>A0A2C5Z3C9_9HYPO</name>
<organism evidence="1 2">
    <name type="scientific">Ophiocordyceps camponoti-rufipedis</name>
    <dbReference type="NCBI Taxonomy" id="2004952"/>
    <lineage>
        <taxon>Eukaryota</taxon>
        <taxon>Fungi</taxon>
        <taxon>Dikarya</taxon>
        <taxon>Ascomycota</taxon>
        <taxon>Pezizomycotina</taxon>
        <taxon>Sordariomycetes</taxon>
        <taxon>Hypocreomycetidae</taxon>
        <taxon>Hypocreales</taxon>
        <taxon>Ophiocordycipitaceae</taxon>
        <taxon>Ophiocordyceps</taxon>
    </lineage>
</organism>
<gene>
    <name evidence="1" type="ORF">CDD80_1604</name>
</gene>
<keyword evidence="2" id="KW-1185">Reference proteome</keyword>
<comment type="caution">
    <text evidence="1">The sequence shown here is derived from an EMBL/GenBank/DDBJ whole genome shotgun (WGS) entry which is preliminary data.</text>
</comment>